<dbReference type="Proteomes" id="UP000053237">
    <property type="component" value="Unassembled WGS sequence"/>
</dbReference>
<comment type="caution">
    <text evidence="1">The sequence shown here is derived from an EMBL/GenBank/DDBJ whole genome shotgun (WGS) entry which is preliminary data.</text>
</comment>
<dbReference type="AlphaFoldDB" id="A0A024GBL5"/>
<accession>A0A024GBL5</accession>
<organism evidence="1 2">
    <name type="scientific">Albugo candida</name>
    <dbReference type="NCBI Taxonomy" id="65357"/>
    <lineage>
        <taxon>Eukaryota</taxon>
        <taxon>Sar</taxon>
        <taxon>Stramenopiles</taxon>
        <taxon>Oomycota</taxon>
        <taxon>Peronosporomycetes</taxon>
        <taxon>Albuginales</taxon>
        <taxon>Albuginaceae</taxon>
        <taxon>Albugo</taxon>
    </lineage>
</organism>
<dbReference type="EMBL" id="CAIX01000065">
    <property type="protein sequence ID" value="CCI44257.1"/>
    <property type="molecule type" value="Genomic_DNA"/>
</dbReference>
<proteinExistence type="predicted"/>
<evidence type="ECO:0000313" key="1">
    <source>
        <dbReference type="EMBL" id="CCI44257.1"/>
    </source>
</evidence>
<gene>
    <name evidence="1" type="ORF">BN9_050410</name>
</gene>
<reference evidence="1 2" key="1">
    <citation type="submission" date="2012-05" db="EMBL/GenBank/DDBJ databases">
        <title>Recombination and specialization in a pathogen metapopulation.</title>
        <authorList>
            <person name="Gardiner A."/>
            <person name="Kemen E."/>
            <person name="Schultz-Larsen T."/>
            <person name="MacLean D."/>
            <person name="Van Oosterhout C."/>
            <person name="Jones J.D.G."/>
        </authorList>
    </citation>
    <scope>NUCLEOTIDE SEQUENCE [LARGE SCALE GENOMIC DNA]</scope>
    <source>
        <strain evidence="1 2">Ac Nc2</strain>
    </source>
</reference>
<keyword evidence="2" id="KW-1185">Reference proteome</keyword>
<dbReference type="InParanoid" id="A0A024GBL5"/>
<name>A0A024GBL5_9STRA</name>
<evidence type="ECO:0000313" key="2">
    <source>
        <dbReference type="Proteomes" id="UP000053237"/>
    </source>
</evidence>
<protein>
    <submittedName>
        <fullName evidence="1">Uncharacterized protein</fullName>
    </submittedName>
</protein>
<sequence length="790" mass="90146">MYQKATRKTGDDNLDDVNAMYVNELREMEKLSCGMNRSVDEETLFAAEYADRSQQLVTIDELDDVYLELVALDSLLALTICQRRYRDTLLSIIVVTFARGVLCSHENARSKVEQIHSKLLQWFFDRKHYSPNQILEIVRGILTLYPSENQCSVTDSHLVQKCCLKTLLTILQHTKSSINSDDASISRLDTDKIDVQLFTEIAVDCLALLILGPKGEANDHWISQLNSESIFFLLEWNENTRSMEAEHCQNTHLNRLREREELLIEMLVPCLYCEALVPDQRNSTKSSENEKVAWYTLLDAGVIEHRDVLLRTFYYSESLIVRSMIWLLFSDSAFASYCTSELEDSTETDVQEALERYEVTASVLIAGSLPEHLSAFPMMFLNHAQTCKSPYTTYIRNQADPKTLQSETVFQSYFSNLCEKLKIFEYFARSKRIQDTIDTQSLGSNSRGCQENANESIMQEVETCLQSKHLCDTFRGEKLLAELLMYEDTSNIKLHPSDPMNVSLVKMSAGHDELEDTFCFDSEAALVVAARSFFWQLGRSKRVSDRVKFCRVLQLYLKRKFFSMADESILARIEDLNVCISVLLRTEKGTLLGDVNILITILHAILEVSVIRTSVPMGDKQHETSSRQSQNNESFLVTRVLRRKHRLRLEMVHRIPYILFTSAMHSLQSKYHPIEASCRESCCGHQTCILGDYAALSAQLLEHLSAINDHAYKAIGGRQMIALIVQNCCDTRVVLSVARVFIHIVRRKDPPKWRHVLEKLQGSAAACEDEASVTSCLQLTKALLSMNAIQ</sequence>